<dbReference type="Proteomes" id="UP000262004">
    <property type="component" value="Chromosome"/>
</dbReference>
<dbReference type="InterPro" id="IPR042203">
    <property type="entry name" value="Leu/Phe-tRNA_Trfase_C"/>
</dbReference>
<dbReference type="GO" id="GO:0008914">
    <property type="term" value="F:leucyl-tRNA--protein transferase activity"/>
    <property type="evidence" value="ECO:0007669"/>
    <property type="project" value="UniProtKB-UniRule"/>
</dbReference>
<dbReference type="InterPro" id="IPR016181">
    <property type="entry name" value="Acyl_CoA_acyltransferase"/>
</dbReference>
<keyword evidence="17" id="KW-1185">Reference proteome</keyword>
<dbReference type="Gene3D" id="3.30.70.3550">
    <property type="entry name" value="Leucyl/phenylalanyl-tRNA-protein transferase, N-terminal domain"/>
    <property type="match status" value="1"/>
</dbReference>
<sequence>MIPWLDPTAPPHFPTTASALTEPNGLLAAGGALTPAWLVTAYRHGIFPWYQGGEPILWWSPTPRMVLLPEAFRLHRSLKKRMKQVPFVTRVDTAFDAVIAACATTRREGTWITPEMIDAYTTLHRLGFAHSIEVWHDDHLVGGLYGVCLDRIFFGESMFHFEPDASKMALARLVLEAFERGIVLIDCQMSTAHLRFMGGMAIPRDAFETVLARAITAAPAPQWWGDAAHRSGDAACEMPSRGGAPCTTRELVTCLTPWLAAARARAPALREAFA</sequence>
<evidence type="ECO:0000256" key="6">
    <source>
        <dbReference type="ARBA" id="ARBA00050652"/>
    </source>
</evidence>
<comment type="similarity">
    <text evidence="9 15">Belongs to the L/F-transferase family.</text>
</comment>
<gene>
    <name evidence="15" type="primary">aat</name>
    <name evidence="16" type="ORF">HPTL_1633</name>
</gene>
<keyword evidence="2 15" id="KW-0963">Cytoplasm</keyword>
<dbReference type="RefSeq" id="WP_119335590.1">
    <property type="nucleotide sequence ID" value="NZ_AP018558.1"/>
</dbReference>
<dbReference type="HAMAP" id="MF_00688">
    <property type="entry name" value="Leu_Phe_trans"/>
    <property type="match status" value="1"/>
</dbReference>
<comment type="function">
    <text evidence="8 15">Functions in the N-end rule pathway of protein degradation where it conjugates Leu, Phe and, less efficiently, Met from aminoacyl-tRNAs to the N-termini of proteins containing an N-terminal arginine or lysine.</text>
</comment>
<proteinExistence type="inferred from homology"/>
<dbReference type="GO" id="GO:0030163">
    <property type="term" value="P:protein catabolic process"/>
    <property type="evidence" value="ECO:0007669"/>
    <property type="project" value="UniProtKB-UniRule"/>
</dbReference>
<dbReference type="SUPFAM" id="SSF55729">
    <property type="entry name" value="Acyl-CoA N-acyltransferases (Nat)"/>
    <property type="match status" value="1"/>
</dbReference>
<evidence type="ECO:0000256" key="7">
    <source>
        <dbReference type="ARBA" id="ARBA00051538"/>
    </source>
</evidence>
<dbReference type="FunFam" id="3.30.70.3550:FF:000001">
    <property type="entry name" value="Leucyl/phenylalanyl-tRNA--protein transferase"/>
    <property type="match status" value="1"/>
</dbReference>
<evidence type="ECO:0000256" key="15">
    <source>
        <dbReference type="HAMAP-Rule" id="MF_00688"/>
    </source>
</evidence>
<name>A0A2Z6DZH9_HYDTE</name>
<keyword evidence="3 15" id="KW-0808">Transferase</keyword>
<evidence type="ECO:0000256" key="8">
    <source>
        <dbReference type="ARBA" id="ARBA00054043"/>
    </source>
</evidence>
<reference evidence="16 17" key="1">
    <citation type="submission" date="2018-04" db="EMBL/GenBank/DDBJ databases">
        <title>Complete genome sequence of Hydrogenophilus thermoluteolus TH-1.</title>
        <authorList>
            <person name="Arai H."/>
        </authorList>
    </citation>
    <scope>NUCLEOTIDE SEQUENCE [LARGE SCALE GENOMIC DNA]</scope>
    <source>
        <strain evidence="16 17">TH-1</strain>
    </source>
</reference>
<evidence type="ECO:0000256" key="11">
    <source>
        <dbReference type="ARBA" id="ARBA00074372"/>
    </source>
</evidence>
<protein>
    <recommendedName>
        <fullName evidence="11 15">Leucyl/phenylalanyl-tRNA--protein transferase</fullName>
        <ecNumber evidence="10 15">2.3.2.6</ecNumber>
    </recommendedName>
    <alternativeName>
        <fullName evidence="12 15">L/F-transferase</fullName>
    </alternativeName>
    <alternativeName>
        <fullName evidence="13 15">Leucyltransferase</fullName>
    </alternativeName>
    <alternativeName>
        <fullName evidence="14 15">Phenyalanyltransferase</fullName>
    </alternativeName>
</protein>
<evidence type="ECO:0000256" key="2">
    <source>
        <dbReference type="ARBA" id="ARBA00022490"/>
    </source>
</evidence>
<organism evidence="16 17">
    <name type="scientific">Hydrogenophilus thermoluteolus</name>
    <name type="common">Pseudomonas hydrogenothermophila</name>
    <dbReference type="NCBI Taxonomy" id="297"/>
    <lineage>
        <taxon>Bacteria</taxon>
        <taxon>Pseudomonadati</taxon>
        <taxon>Pseudomonadota</taxon>
        <taxon>Hydrogenophilia</taxon>
        <taxon>Hydrogenophilales</taxon>
        <taxon>Hydrogenophilaceae</taxon>
        <taxon>Hydrogenophilus</taxon>
    </lineage>
</organism>
<evidence type="ECO:0000256" key="14">
    <source>
        <dbReference type="ARBA" id="ARBA00083640"/>
    </source>
</evidence>
<evidence type="ECO:0000256" key="5">
    <source>
        <dbReference type="ARBA" id="ARBA00050607"/>
    </source>
</evidence>
<evidence type="ECO:0000256" key="4">
    <source>
        <dbReference type="ARBA" id="ARBA00023315"/>
    </source>
</evidence>
<evidence type="ECO:0000256" key="13">
    <source>
        <dbReference type="ARBA" id="ARBA00077165"/>
    </source>
</evidence>
<dbReference type="GO" id="GO:0005737">
    <property type="term" value="C:cytoplasm"/>
    <property type="evidence" value="ECO:0007669"/>
    <property type="project" value="UniProtKB-SubCell"/>
</dbReference>
<dbReference type="InterPro" id="IPR004616">
    <property type="entry name" value="Leu/Phe-tRNA_Trfase"/>
</dbReference>
<comment type="subcellular location">
    <subcellularLocation>
        <location evidence="1 15">Cytoplasm</location>
    </subcellularLocation>
</comment>
<evidence type="ECO:0000256" key="9">
    <source>
        <dbReference type="ARBA" id="ARBA00061535"/>
    </source>
</evidence>
<evidence type="ECO:0000256" key="12">
    <source>
        <dbReference type="ARBA" id="ARBA00077136"/>
    </source>
</evidence>
<dbReference type="EMBL" id="AP018558">
    <property type="protein sequence ID" value="BBD77893.1"/>
    <property type="molecule type" value="Genomic_DNA"/>
</dbReference>
<keyword evidence="4 15" id="KW-0012">Acyltransferase</keyword>
<dbReference type="EC" id="2.3.2.6" evidence="10 15"/>
<dbReference type="Pfam" id="PF03588">
    <property type="entry name" value="Leu_Phe_trans"/>
    <property type="match status" value="1"/>
</dbReference>
<dbReference type="PANTHER" id="PTHR30098:SF2">
    <property type="entry name" value="LEUCYL_PHENYLALANYL-TRNA--PROTEIN TRANSFERASE"/>
    <property type="match status" value="1"/>
</dbReference>
<evidence type="ECO:0000256" key="3">
    <source>
        <dbReference type="ARBA" id="ARBA00022679"/>
    </source>
</evidence>
<comment type="catalytic activity">
    <reaction evidence="6 15">
        <text>N-terminal L-arginyl-[protein] + L-leucyl-tRNA(Leu) = N-terminal L-leucyl-L-arginyl-[protein] + tRNA(Leu) + H(+)</text>
        <dbReference type="Rhea" id="RHEA:50416"/>
        <dbReference type="Rhea" id="RHEA-COMP:9613"/>
        <dbReference type="Rhea" id="RHEA-COMP:9622"/>
        <dbReference type="Rhea" id="RHEA-COMP:12672"/>
        <dbReference type="Rhea" id="RHEA-COMP:12673"/>
        <dbReference type="ChEBI" id="CHEBI:15378"/>
        <dbReference type="ChEBI" id="CHEBI:64719"/>
        <dbReference type="ChEBI" id="CHEBI:78442"/>
        <dbReference type="ChEBI" id="CHEBI:78494"/>
        <dbReference type="ChEBI" id="CHEBI:133044"/>
        <dbReference type="EC" id="2.3.2.6"/>
    </reaction>
</comment>
<dbReference type="NCBIfam" id="TIGR00667">
    <property type="entry name" value="aat"/>
    <property type="match status" value="1"/>
</dbReference>
<dbReference type="Gene3D" id="3.40.630.70">
    <property type="entry name" value="Leucyl/phenylalanyl-tRNA-protein transferase, C-terminal domain"/>
    <property type="match status" value="1"/>
</dbReference>
<evidence type="ECO:0000256" key="1">
    <source>
        <dbReference type="ARBA" id="ARBA00004496"/>
    </source>
</evidence>
<dbReference type="OrthoDB" id="5291081at2"/>
<dbReference type="PANTHER" id="PTHR30098">
    <property type="entry name" value="LEUCYL/PHENYLALANYL-TRNA--PROTEIN TRANSFERASE"/>
    <property type="match status" value="1"/>
</dbReference>
<comment type="catalytic activity">
    <reaction evidence="7 15">
        <text>N-terminal L-lysyl-[protein] + L-leucyl-tRNA(Leu) = N-terminal L-leucyl-L-lysyl-[protein] + tRNA(Leu) + H(+)</text>
        <dbReference type="Rhea" id="RHEA:12340"/>
        <dbReference type="Rhea" id="RHEA-COMP:9613"/>
        <dbReference type="Rhea" id="RHEA-COMP:9622"/>
        <dbReference type="Rhea" id="RHEA-COMP:12670"/>
        <dbReference type="Rhea" id="RHEA-COMP:12671"/>
        <dbReference type="ChEBI" id="CHEBI:15378"/>
        <dbReference type="ChEBI" id="CHEBI:65249"/>
        <dbReference type="ChEBI" id="CHEBI:78442"/>
        <dbReference type="ChEBI" id="CHEBI:78494"/>
        <dbReference type="ChEBI" id="CHEBI:133043"/>
        <dbReference type="EC" id="2.3.2.6"/>
    </reaction>
</comment>
<evidence type="ECO:0000313" key="16">
    <source>
        <dbReference type="EMBL" id="BBD77893.1"/>
    </source>
</evidence>
<evidence type="ECO:0000313" key="17">
    <source>
        <dbReference type="Proteomes" id="UP000262004"/>
    </source>
</evidence>
<dbReference type="AlphaFoldDB" id="A0A2Z6DZH9"/>
<comment type="catalytic activity">
    <reaction evidence="5 15">
        <text>L-phenylalanyl-tRNA(Phe) + an N-terminal L-alpha-aminoacyl-[protein] = an N-terminal L-phenylalanyl-L-alpha-aminoacyl-[protein] + tRNA(Phe)</text>
        <dbReference type="Rhea" id="RHEA:43632"/>
        <dbReference type="Rhea" id="RHEA-COMP:9668"/>
        <dbReference type="Rhea" id="RHEA-COMP:9699"/>
        <dbReference type="Rhea" id="RHEA-COMP:10636"/>
        <dbReference type="Rhea" id="RHEA-COMP:10637"/>
        <dbReference type="ChEBI" id="CHEBI:78442"/>
        <dbReference type="ChEBI" id="CHEBI:78531"/>
        <dbReference type="ChEBI" id="CHEBI:78597"/>
        <dbReference type="ChEBI" id="CHEBI:83561"/>
        <dbReference type="EC" id="2.3.2.6"/>
    </reaction>
</comment>
<dbReference type="InterPro" id="IPR042221">
    <property type="entry name" value="Leu/Phe-tRNA_Trfase_N"/>
</dbReference>
<accession>A0A2Z6DZH9</accession>
<dbReference type="KEGG" id="htl:HPTL_1633"/>
<evidence type="ECO:0000256" key="10">
    <source>
        <dbReference type="ARBA" id="ARBA00066767"/>
    </source>
</evidence>